<dbReference type="EMBL" id="AEUP01000021">
    <property type="protein sequence ID" value="EGE48252.1"/>
    <property type="molecule type" value="Genomic_DNA"/>
</dbReference>
<dbReference type="PANTHER" id="PTHR30408">
    <property type="entry name" value="TYPE-1 RESTRICTION ENZYME ECOKI SPECIFICITY PROTEIN"/>
    <property type="match status" value="1"/>
</dbReference>
<dbReference type="CDD" id="cd17246">
    <property type="entry name" value="RMtype1_S_SonII-TRD2-CR2_like"/>
    <property type="match status" value="1"/>
</dbReference>
<name>F1YSB9_9PROT</name>
<keyword evidence="3" id="KW-0238">DNA-binding</keyword>
<dbReference type="AlphaFoldDB" id="F1YSB9"/>
<evidence type="ECO:0000256" key="1">
    <source>
        <dbReference type="ARBA" id="ARBA00010923"/>
    </source>
</evidence>
<dbReference type="Proteomes" id="UP000018454">
    <property type="component" value="Unassembled WGS sequence"/>
</dbReference>
<dbReference type="Gene3D" id="3.90.220.20">
    <property type="entry name" value="DNA methylase specificity domains"/>
    <property type="match status" value="2"/>
</dbReference>
<dbReference type="SUPFAM" id="SSF116734">
    <property type="entry name" value="DNA methylase specificity domain"/>
    <property type="match status" value="2"/>
</dbReference>
<organism evidence="5 6">
    <name type="scientific">Acetobacter pomorum DM001</name>
    <dbReference type="NCBI Taxonomy" id="945681"/>
    <lineage>
        <taxon>Bacteria</taxon>
        <taxon>Pseudomonadati</taxon>
        <taxon>Pseudomonadota</taxon>
        <taxon>Alphaproteobacteria</taxon>
        <taxon>Acetobacterales</taxon>
        <taxon>Acetobacteraceae</taxon>
        <taxon>Acetobacter</taxon>
    </lineage>
</organism>
<dbReference type="Pfam" id="PF01420">
    <property type="entry name" value="Methylase_S"/>
    <property type="match status" value="1"/>
</dbReference>
<dbReference type="InterPro" id="IPR000055">
    <property type="entry name" value="Restrct_endonuc_typeI_TRD"/>
</dbReference>
<keyword evidence="2" id="KW-0680">Restriction system</keyword>
<dbReference type="GO" id="GO:0009307">
    <property type="term" value="P:DNA restriction-modification system"/>
    <property type="evidence" value="ECO:0007669"/>
    <property type="project" value="UniProtKB-KW"/>
</dbReference>
<dbReference type="PANTHER" id="PTHR30408:SF13">
    <property type="entry name" value="TYPE I RESTRICTION ENZYME HINDI SPECIFICITY SUBUNIT"/>
    <property type="match status" value="1"/>
</dbReference>
<reference evidence="5 6" key="1">
    <citation type="journal article" date="2011" name="Science">
        <title>Drosophila microbiome modulates host developmental and metabolic homeostasis via insulin signaling.</title>
        <authorList>
            <person name="Shin S.C."/>
            <person name="Kim S.H."/>
            <person name="You H."/>
            <person name="Kim B."/>
            <person name="Kim A.C."/>
            <person name="Lee K.A."/>
            <person name="Yoon J.H."/>
            <person name="Ryu J.H."/>
            <person name="Lee W.J."/>
        </authorList>
    </citation>
    <scope>NUCLEOTIDE SEQUENCE [LARGE SCALE GENOMIC DNA]</scope>
    <source>
        <strain evidence="5 6">DM001</strain>
    </source>
</reference>
<proteinExistence type="inferred from homology"/>
<feature type="domain" description="Type I restriction modification DNA specificity" evidence="4">
    <location>
        <begin position="60"/>
        <end position="188"/>
    </location>
</feature>
<evidence type="ECO:0000313" key="6">
    <source>
        <dbReference type="Proteomes" id="UP000018454"/>
    </source>
</evidence>
<dbReference type="REBASE" id="33643">
    <property type="entry name" value="S.Apo1ORF812P"/>
</dbReference>
<evidence type="ECO:0000256" key="3">
    <source>
        <dbReference type="ARBA" id="ARBA00023125"/>
    </source>
</evidence>
<dbReference type="GO" id="GO:0003677">
    <property type="term" value="F:DNA binding"/>
    <property type="evidence" value="ECO:0007669"/>
    <property type="project" value="UniProtKB-KW"/>
</dbReference>
<evidence type="ECO:0000259" key="4">
    <source>
        <dbReference type="Pfam" id="PF01420"/>
    </source>
</evidence>
<gene>
    <name evidence="5" type="ORF">APO_0809</name>
</gene>
<accession>F1YSB9</accession>
<protein>
    <submittedName>
        <fullName evidence="5">Putative type-1 restriction enzyme MjaXP specificity protein</fullName>
    </submittedName>
</protein>
<dbReference type="InterPro" id="IPR044946">
    <property type="entry name" value="Restrct_endonuc_typeI_TRD_sf"/>
</dbReference>
<sequence length="439" mass="49922">MDNFRVIIMKKWPLSTISAVADVFDGPHATPKTIDHGAIFLGIDSLDHGRLNLSSTRHVTNEDFKKWTKRVKPEAGDIVFSYETRLGEVAIIPEGLVCCLGRRMALIRTDRSVLNEKFFLYYFMSPQFQEQIRKNTINGATVDRIPLKEFPSFKLELPPLDEQHTIASILGSLDDKIDLNRRTNETLEAMARALFRDWFVDFGPTRAKMAGEAPYLAPELWELFPDRLDDEGNPEGWQSWPLADLAILSKSSINPAQFSDEYFLHFSLPAFDKGMMPDLVKGEEIKSGKFSVSSNSILLSKLNPETPRVWMVTAHEEPYQRICSTEFMVLNPLQKDWLALIYCACLSQPFRETLQGMVTGTSKSHQRVQPLAVMQTHLLHATDILMRQFDLTAQPLLAKMNFNRNESNTLAQLRDLLLPKLMSGEISIRDAEKMVEDAA</sequence>
<evidence type="ECO:0000256" key="2">
    <source>
        <dbReference type="ARBA" id="ARBA00022747"/>
    </source>
</evidence>
<dbReference type="InterPro" id="IPR052021">
    <property type="entry name" value="Type-I_RS_S_subunit"/>
</dbReference>
<comment type="caution">
    <text evidence="5">The sequence shown here is derived from an EMBL/GenBank/DDBJ whole genome shotgun (WGS) entry which is preliminary data.</text>
</comment>
<comment type="similarity">
    <text evidence="1">Belongs to the type-I restriction system S methylase family.</text>
</comment>
<evidence type="ECO:0000313" key="5">
    <source>
        <dbReference type="EMBL" id="EGE48252.1"/>
    </source>
</evidence>